<dbReference type="GO" id="GO:0006364">
    <property type="term" value="P:rRNA processing"/>
    <property type="evidence" value="ECO:0007669"/>
    <property type="project" value="TreeGrafter"/>
</dbReference>
<dbReference type="GO" id="GO:0000172">
    <property type="term" value="C:ribonuclease MRP complex"/>
    <property type="evidence" value="ECO:0007669"/>
    <property type="project" value="InterPro"/>
</dbReference>
<dbReference type="Proteomes" id="UP001174694">
    <property type="component" value="Unassembled WGS sequence"/>
</dbReference>
<proteinExistence type="inferred from homology"/>
<evidence type="ECO:0000256" key="2">
    <source>
        <dbReference type="ARBA" id="ARBA00006181"/>
    </source>
</evidence>
<evidence type="ECO:0000256" key="3">
    <source>
        <dbReference type="PIRNR" id="PIRNR027081"/>
    </source>
</evidence>
<dbReference type="GO" id="GO:0030677">
    <property type="term" value="C:ribonuclease P complex"/>
    <property type="evidence" value="ECO:0007669"/>
    <property type="project" value="InterPro"/>
</dbReference>
<gene>
    <name evidence="5" type="ORF">NKR23_g10356</name>
</gene>
<keyword evidence="6" id="KW-1185">Reference proteome</keyword>
<dbReference type="PANTHER" id="PTHR13348:SF0">
    <property type="entry name" value="RIBONUCLEASE P PROTEIN SUBUNIT P29"/>
    <property type="match status" value="1"/>
</dbReference>
<dbReference type="InterPro" id="IPR036980">
    <property type="entry name" value="RNase_P/MRP_Rpp29_sf"/>
</dbReference>
<evidence type="ECO:0000313" key="5">
    <source>
        <dbReference type="EMBL" id="KAJ9134122.1"/>
    </source>
</evidence>
<comment type="similarity">
    <text evidence="2">Belongs to the eukaryotic/archaeal RNase P protein component 1 family.</text>
</comment>
<dbReference type="Pfam" id="PF01868">
    <property type="entry name" value="RNase_P-MRP_p29"/>
    <property type="match status" value="1"/>
</dbReference>
<accession>A0AA38RDC9</accession>
<protein>
    <recommendedName>
        <fullName evidence="3">Ribonuclease P protein subunit</fullName>
    </recommendedName>
</protein>
<dbReference type="SMART" id="SM00538">
    <property type="entry name" value="POP4"/>
    <property type="match status" value="1"/>
</dbReference>
<dbReference type="InterPro" id="IPR002730">
    <property type="entry name" value="Rpp29/RNP1"/>
</dbReference>
<comment type="caution">
    <text evidence="5">The sequence shown here is derived from an EMBL/GenBank/DDBJ whole genome shotgun (WGS) entry which is preliminary data.</text>
</comment>
<dbReference type="SUPFAM" id="SSF101744">
    <property type="entry name" value="Rof/RNase P subunit-like"/>
    <property type="match status" value="1"/>
</dbReference>
<sequence>MASTDKLPITQALLARAHPPDAAARIFADKIQRRPIFLRPTSPPPHLDAREARRRARQKKANDRRKTLRPAPLSARQRRRLGLYEVPREGRKYATFEPLHRLWLGYVREVLGGELLTGGQGAAAKLSSADMHGAEMEVVRSRCVDRVGIRGIVVKDARFVFEVITREDKLKIVPKEGTVFRVEVPVEEADGAAGGSSETGQNGDGKKKVGQVMDVDKQAAAPAATPRRLVFEIHGDQFSHRAADRANKKFKAHFLKDL</sequence>
<dbReference type="EMBL" id="JANBVO010000045">
    <property type="protein sequence ID" value="KAJ9134122.1"/>
    <property type="molecule type" value="Genomic_DNA"/>
</dbReference>
<reference evidence="5" key="1">
    <citation type="submission" date="2022-07" db="EMBL/GenBank/DDBJ databases">
        <title>Fungi with potential for degradation of polypropylene.</title>
        <authorList>
            <person name="Gostincar C."/>
        </authorList>
    </citation>
    <scope>NUCLEOTIDE SEQUENCE</scope>
    <source>
        <strain evidence="5">EXF-13308</strain>
    </source>
</reference>
<dbReference type="GO" id="GO:0033204">
    <property type="term" value="F:ribonuclease P RNA binding"/>
    <property type="evidence" value="ECO:0007669"/>
    <property type="project" value="InterPro"/>
</dbReference>
<evidence type="ECO:0000256" key="4">
    <source>
        <dbReference type="SAM" id="MobiDB-lite"/>
    </source>
</evidence>
<feature type="region of interest" description="Disordered" evidence="4">
    <location>
        <begin position="35"/>
        <end position="72"/>
    </location>
</feature>
<dbReference type="PANTHER" id="PTHR13348">
    <property type="entry name" value="RIBONUCLEASE P SUBUNIT P29"/>
    <property type="match status" value="1"/>
</dbReference>
<evidence type="ECO:0000313" key="6">
    <source>
        <dbReference type="Proteomes" id="UP001174694"/>
    </source>
</evidence>
<keyword evidence="3" id="KW-0819">tRNA processing</keyword>
<dbReference type="Gene3D" id="2.30.30.210">
    <property type="entry name" value="Ribonuclease P/MRP, subunit p29"/>
    <property type="match status" value="1"/>
</dbReference>
<dbReference type="PIRSF" id="PIRSF027081">
    <property type="entry name" value="RNase_P/MRP_p29_subunit"/>
    <property type="match status" value="1"/>
</dbReference>
<dbReference type="InterPro" id="IPR023534">
    <property type="entry name" value="Rof/RNase_P-like"/>
</dbReference>
<dbReference type="GO" id="GO:0005634">
    <property type="term" value="C:nucleus"/>
    <property type="evidence" value="ECO:0007669"/>
    <property type="project" value="UniProtKB-SubCell"/>
</dbReference>
<name>A0AA38RDC9_9PEZI</name>
<organism evidence="5 6">
    <name type="scientific">Pleurostoma richardsiae</name>
    <dbReference type="NCBI Taxonomy" id="41990"/>
    <lineage>
        <taxon>Eukaryota</taxon>
        <taxon>Fungi</taxon>
        <taxon>Dikarya</taxon>
        <taxon>Ascomycota</taxon>
        <taxon>Pezizomycotina</taxon>
        <taxon>Sordariomycetes</taxon>
        <taxon>Sordariomycetidae</taxon>
        <taxon>Calosphaeriales</taxon>
        <taxon>Pleurostomataceae</taxon>
        <taxon>Pleurostoma</taxon>
    </lineage>
</organism>
<evidence type="ECO:0000256" key="1">
    <source>
        <dbReference type="ARBA" id="ARBA00004123"/>
    </source>
</evidence>
<keyword evidence="3" id="KW-0539">Nucleus</keyword>
<comment type="subcellular location">
    <subcellularLocation>
        <location evidence="1">Nucleus</location>
    </subcellularLocation>
</comment>
<dbReference type="AlphaFoldDB" id="A0AA38RDC9"/>
<dbReference type="InterPro" id="IPR016848">
    <property type="entry name" value="RNase_P/MRP_Rpp29-subunit"/>
</dbReference>
<dbReference type="GO" id="GO:0001682">
    <property type="term" value="P:tRNA 5'-leader removal"/>
    <property type="evidence" value="ECO:0007669"/>
    <property type="project" value="InterPro"/>
</dbReference>